<dbReference type="Pfam" id="PF08757">
    <property type="entry name" value="CotH"/>
    <property type="match status" value="1"/>
</dbReference>
<feature type="domain" description="LTD" evidence="2">
    <location>
        <begin position="166"/>
        <end position="279"/>
    </location>
</feature>
<dbReference type="Gene3D" id="2.60.120.260">
    <property type="entry name" value="Galactose-binding domain-like"/>
    <property type="match status" value="2"/>
</dbReference>
<dbReference type="Pfam" id="PF22633">
    <property type="entry name" value="F5_F8_type_C_2"/>
    <property type="match status" value="1"/>
</dbReference>
<dbReference type="InterPro" id="IPR001322">
    <property type="entry name" value="Lamin_tail_dom"/>
</dbReference>
<sequence length="1678" mass="181206">MPLITEFMASNDDAVSDGDGNFPDWIEIHNPSAAAIDLAGWHLTDNDAALDKWTFPSLPQSVLDPGEYLVVFASGQATEDYVDAGGNLHTSFSLAVDGGYLALTDAAEQVVYEFSPEYPGQLTDVSYGIGQDSFAFVQSGSPVRYLIPNDNLLGTTWTESAFDDAAWTSEVTVPKSTVLISELGLNNPDWIEVQNVTDQSIDTNGWTVAFNDPAGPDGGVNSVEMFLWNLPGNTAAGQVLTTDDNTDGLGNIEWDDDNPGWTILMDDAGNVVDFVAWGYSSADLSNFDVTIGGINLTADDLPWEGGGTPLVNGVYQIRREGNQDNDNASDFVFVESGTQGTQNTNLTTPFPNEVTLAATLGVGYENDPTQGDGSSELTNLAPDGITSQSSQLGSFGSDLAIDGDPTNFTHTAAGLDLPATWQVDLGDVFLLEEVILHNRDGCCQSRLRDITVEVLDSTSTVVFTSALLNPENVLGGGSVSSGPETLELDFIALSGGPIIGQTVRVTRTPDPDLSGTAGGGNLDEADVLSLGEVQVMGREIVNYDQIFQTDLESAMFGVGAGVYVRTAFTYDSTTPLDALLLNMQYDDGFVAYLNGTKIAERNAPANLGFDSVATAERNNLDAVGFETIDVTPYLHLLQDGQNVLAIHGLNLSASDNDLLINPQLNGVANTQTLSYFDVPTPGSANNKGLTGQVSDTTFSADRGFYNAPFQVEITTDTPGAQIYYTTNGNVPTPATGILYTTALGIDHTTVLRAAAFKTDYLPTNVDTQTYIFVDDVVSQDFQATLDAGFPTNWGSTSADYGLDPDVIGIFDDNGNSVGGDEFGGVYAASIKDDLQAIPTMSIVTNIDDLFGTNGIYTNSTSRGVAWERATSIELINPDGSQGFQVDAGLRIQGGYFRSHSATKKHSFRLLFKNQYGPSQLEFPLFGDTGTVDEFNTIVLRAGANDGYTWDAAKYTEQYTRDEFGRSLQRAIGSPSAHGTFVHLYINGVYWGLYNPVERPDSEFAASYFGGDADNWDAIHVAEAQAGDFVAWDAMFAKTALAGSSLTDYMELQGKDLDGTRDPAIAPLLNVQSYVDYIMLNVWGGNWDWPFKNFWAGRNRDPATTTGFEFFTWDFENTIGNNRGRSPLDATTLDQDFTGSRNAGQPHSNLQTNEEYRILFADRIHRAFFNDGALTPDNLVQRYQQLADHVERAIVGESARWGDTKHSTPLTLAEWTTERDWILNTYLPQRSDIVLQEFRDFNLYPDTDAPTYNQHGGQVPSGFDVVLSAPSGTIYYTLDGSDPREIGGAISGSAIQYTGQPIDLTAATTIRTRALDQGEWSAINATTFTVETPANSSNLRVTELHYNPLAPSAAEIAAGFTDNEEFEFVELLNTSAEPIELQHVELTTAVEFAFHDPTVLAPGERAVVVENQSAFEFRYGTSVRVLGQWSGRLSNGGETVLLEDREAAIIQSFAYEDGDDLGEEAWPTSPDGMGPSLVVVDTDGDYNDGLNWRASRTLHGTPGGDETSDLMGDYNSDFVVDQLDYSVWRESFGSTTDLRADGNGDGVVMLADYTVWRNNLGAYVPPAVAIVSTTTSPQPVLSGSVATSDRSSPAPTWPVALSTSAPCDDTSSEKAFEALAISLPANDSQLLLLLTDDKFAVDAFETAFGEFAPDHAVHLTEDEFSAFALFQPEDWSSDL</sequence>
<keyword evidence="4" id="KW-1185">Reference proteome</keyword>
<feature type="compositionally biased region" description="Polar residues" evidence="1">
    <location>
        <begin position="1131"/>
        <end position="1147"/>
    </location>
</feature>
<dbReference type="InterPro" id="IPR036415">
    <property type="entry name" value="Lamin_tail_dom_sf"/>
</dbReference>
<dbReference type="InterPro" id="IPR014867">
    <property type="entry name" value="Spore_coat_CotH_CotH2/3/7"/>
</dbReference>
<accession>A0A9X2JH05</accession>
<dbReference type="RefSeq" id="WP_252850519.1">
    <property type="nucleotide sequence ID" value="NZ_JAMXLR010000003.1"/>
</dbReference>
<dbReference type="InterPro" id="IPR036439">
    <property type="entry name" value="Dockerin_dom_sf"/>
</dbReference>
<dbReference type="Pfam" id="PF00932">
    <property type="entry name" value="LTD"/>
    <property type="match status" value="2"/>
</dbReference>
<dbReference type="SUPFAM" id="SSF74853">
    <property type="entry name" value="Lamin A/C globular tail domain"/>
    <property type="match status" value="2"/>
</dbReference>
<comment type="caution">
    <text evidence="3">The sequence shown here is derived from an EMBL/GenBank/DDBJ whole genome shotgun (WGS) entry which is preliminary data.</text>
</comment>
<dbReference type="PROSITE" id="PS51841">
    <property type="entry name" value="LTD"/>
    <property type="match status" value="3"/>
</dbReference>
<name>A0A9X2JH05_9BACT</name>
<dbReference type="GO" id="GO:0000272">
    <property type="term" value="P:polysaccharide catabolic process"/>
    <property type="evidence" value="ECO:0007669"/>
    <property type="project" value="InterPro"/>
</dbReference>
<dbReference type="Gene3D" id="1.10.1330.10">
    <property type="entry name" value="Dockerin domain"/>
    <property type="match status" value="1"/>
</dbReference>
<protein>
    <submittedName>
        <fullName evidence="3">Lamin tail domain-containing protein</fullName>
    </submittedName>
</protein>
<dbReference type="Gene3D" id="2.60.40.1260">
    <property type="entry name" value="Lamin Tail domain"/>
    <property type="match status" value="1"/>
</dbReference>
<dbReference type="InterPro" id="IPR059177">
    <property type="entry name" value="GH29D-like_dom"/>
</dbReference>
<evidence type="ECO:0000256" key="1">
    <source>
        <dbReference type="SAM" id="MobiDB-lite"/>
    </source>
</evidence>
<reference evidence="3" key="1">
    <citation type="submission" date="2022-06" db="EMBL/GenBank/DDBJ databases">
        <title>Aeoliella straminimaris, a novel planctomycete from sediments.</title>
        <authorList>
            <person name="Vitorino I.R."/>
            <person name="Lage O.M."/>
        </authorList>
    </citation>
    <scope>NUCLEOTIDE SEQUENCE</scope>
    <source>
        <strain evidence="3">ICT_H6.2</strain>
    </source>
</reference>
<dbReference type="SUPFAM" id="SSF49785">
    <property type="entry name" value="Galactose-binding domain-like"/>
    <property type="match status" value="1"/>
</dbReference>
<evidence type="ECO:0000313" key="4">
    <source>
        <dbReference type="Proteomes" id="UP001155241"/>
    </source>
</evidence>
<dbReference type="Proteomes" id="UP001155241">
    <property type="component" value="Unassembled WGS sequence"/>
</dbReference>
<feature type="region of interest" description="Disordered" evidence="1">
    <location>
        <begin position="1121"/>
        <end position="1147"/>
    </location>
</feature>
<feature type="domain" description="LTD" evidence="2">
    <location>
        <begin position="1"/>
        <end position="131"/>
    </location>
</feature>
<dbReference type="InterPro" id="IPR008979">
    <property type="entry name" value="Galactose-bd-like_sf"/>
</dbReference>
<dbReference type="Pfam" id="PF13290">
    <property type="entry name" value="CHB_HEX_C_1"/>
    <property type="match status" value="2"/>
</dbReference>
<feature type="domain" description="LTD" evidence="2">
    <location>
        <begin position="1325"/>
        <end position="1487"/>
    </location>
</feature>
<dbReference type="EMBL" id="JAMXLR010000003">
    <property type="protein sequence ID" value="MCO6042419.1"/>
    <property type="molecule type" value="Genomic_DNA"/>
</dbReference>
<gene>
    <name evidence="3" type="ORF">NG895_00730</name>
</gene>
<evidence type="ECO:0000259" key="2">
    <source>
        <dbReference type="PROSITE" id="PS51841"/>
    </source>
</evidence>
<proteinExistence type="predicted"/>
<organism evidence="3 4">
    <name type="scientific">Aeoliella straminimaris</name>
    <dbReference type="NCBI Taxonomy" id="2954799"/>
    <lineage>
        <taxon>Bacteria</taxon>
        <taxon>Pseudomonadati</taxon>
        <taxon>Planctomycetota</taxon>
        <taxon>Planctomycetia</taxon>
        <taxon>Pirellulales</taxon>
        <taxon>Lacipirellulaceae</taxon>
        <taxon>Aeoliella</taxon>
    </lineage>
</organism>
<evidence type="ECO:0000313" key="3">
    <source>
        <dbReference type="EMBL" id="MCO6042419.1"/>
    </source>
</evidence>